<proteinExistence type="predicted"/>
<dbReference type="WBParaSite" id="PEQ_0000022801-mRNA-1">
    <property type="protein sequence ID" value="PEQ_0000022801-mRNA-1"/>
    <property type="gene ID" value="PEQ_0000022801"/>
</dbReference>
<organism evidence="2 3">
    <name type="scientific">Parascaris equorum</name>
    <name type="common">Equine roundworm</name>
    <dbReference type="NCBI Taxonomy" id="6256"/>
    <lineage>
        <taxon>Eukaryota</taxon>
        <taxon>Metazoa</taxon>
        <taxon>Ecdysozoa</taxon>
        <taxon>Nematoda</taxon>
        <taxon>Chromadorea</taxon>
        <taxon>Rhabditida</taxon>
        <taxon>Spirurina</taxon>
        <taxon>Ascaridomorpha</taxon>
        <taxon>Ascaridoidea</taxon>
        <taxon>Ascarididae</taxon>
        <taxon>Parascaris</taxon>
    </lineage>
</organism>
<protein>
    <submittedName>
        <fullName evidence="3">Uncharacterized protein</fullName>
    </submittedName>
</protein>
<evidence type="ECO:0000256" key="1">
    <source>
        <dbReference type="SAM" id="MobiDB-lite"/>
    </source>
</evidence>
<evidence type="ECO:0000313" key="3">
    <source>
        <dbReference type="WBParaSite" id="PEQ_0000022801-mRNA-1"/>
    </source>
</evidence>
<name>A0A914REW1_PAREQ</name>
<dbReference type="AlphaFoldDB" id="A0A914REW1"/>
<reference evidence="3" key="1">
    <citation type="submission" date="2022-11" db="UniProtKB">
        <authorList>
            <consortium name="WormBaseParasite"/>
        </authorList>
    </citation>
    <scope>IDENTIFICATION</scope>
</reference>
<sequence length="121" mass="13547">MREQVLCDGRNNLIRQEDDVLVERSLLGDLTDEMNSSNAFCFWNRFEGRAFPSVSTSASKPSSNDDSAPSHNIGENDWSPIESLGSNPSRKEKEFLFALSDRLLSGVRPPIFFSSANTTRM</sequence>
<dbReference type="Proteomes" id="UP000887564">
    <property type="component" value="Unplaced"/>
</dbReference>
<keyword evidence="2" id="KW-1185">Reference proteome</keyword>
<evidence type="ECO:0000313" key="2">
    <source>
        <dbReference type="Proteomes" id="UP000887564"/>
    </source>
</evidence>
<feature type="region of interest" description="Disordered" evidence="1">
    <location>
        <begin position="53"/>
        <end position="87"/>
    </location>
</feature>
<accession>A0A914REW1</accession>
<feature type="compositionally biased region" description="Low complexity" evidence="1">
    <location>
        <begin position="53"/>
        <end position="62"/>
    </location>
</feature>